<dbReference type="EMBL" id="MT141270">
    <property type="protein sequence ID" value="QJA57379.1"/>
    <property type="molecule type" value="Genomic_DNA"/>
</dbReference>
<protein>
    <submittedName>
        <fullName evidence="1">Uncharacterized protein</fullName>
    </submittedName>
</protein>
<dbReference type="AlphaFoldDB" id="A0A6M3IIR4"/>
<evidence type="ECO:0000313" key="1">
    <source>
        <dbReference type="EMBL" id="QJA57379.1"/>
    </source>
</evidence>
<name>A0A6M3IIR4_9ZZZZ</name>
<organism evidence="1">
    <name type="scientific">viral metagenome</name>
    <dbReference type="NCBI Taxonomy" id="1070528"/>
    <lineage>
        <taxon>unclassified sequences</taxon>
        <taxon>metagenomes</taxon>
        <taxon>organismal metagenomes</taxon>
    </lineage>
</organism>
<accession>A0A6M3IIR4</accession>
<sequence length="64" mass="7746">MSRLNRIVELPKQERVVSDNLPPWMIERIPLVKKGWELGIQGMQWMTEMDLKDVIEKELQERRK</sequence>
<proteinExistence type="predicted"/>
<gene>
    <name evidence="1" type="ORF">MM415B01653_0003</name>
</gene>
<reference evidence="1" key="1">
    <citation type="submission" date="2020-03" db="EMBL/GenBank/DDBJ databases">
        <title>The deep terrestrial virosphere.</title>
        <authorList>
            <person name="Holmfeldt K."/>
            <person name="Nilsson E."/>
            <person name="Simone D."/>
            <person name="Lopez-Fernandez M."/>
            <person name="Wu X."/>
            <person name="de Brujin I."/>
            <person name="Lundin D."/>
            <person name="Andersson A."/>
            <person name="Bertilsson S."/>
            <person name="Dopson M."/>
        </authorList>
    </citation>
    <scope>NUCLEOTIDE SEQUENCE</scope>
    <source>
        <strain evidence="1">MM415B01653</strain>
    </source>
</reference>